<evidence type="ECO:0000256" key="11">
    <source>
        <dbReference type="ARBA" id="ARBA00023204"/>
    </source>
</evidence>
<protein>
    <recommendedName>
        <fullName evidence="14">CW-type domain-containing protein</fullName>
    </recommendedName>
</protein>
<reference evidence="15 16" key="1">
    <citation type="journal article" date="2017" name="Nature">
        <title>The Apostasia genome and the evolution of orchids.</title>
        <authorList>
            <person name="Zhang G.Q."/>
            <person name="Liu K.W."/>
            <person name="Li Z."/>
            <person name="Lohaus R."/>
            <person name="Hsiao Y.Y."/>
            <person name="Niu S.C."/>
            <person name="Wang J.Y."/>
            <person name="Lin Y.C."/>
            <person name="Xu Q."/>
            <person name="Chen L.J."/>
            <person name="Yoshida K."/>
            <person name="Fujiwara S."/>
            <person name="Wang Z.W."/>
            <person name="Zhang Y.Q."/>
            <person name="Mitsuda N."/>
            <person name="Wang M."/>
            <person name="Liu G.H."/>
            <person name="Pecoraro L."/>
            <person name="Huang H.X."/>
            <person name="Xiao X.J."/>
            <person name="Lin M."/>
            <person name="Wu X.Y."/>
            <person name="Wu W.L."/>
            <person name="Chen Y.Y."/>
            <person name="Chang S.B."/>
            <person name="Sakamoto S."/>
            <person name="Ohme-Takagi M."/>
            <person name="Yagi M."/>
            <person name="Zeng S.J."/>
            <person name="Shen C.Y."/>
            <person name="Yeh C.M."/>
            <person name="Luo Y.B."/>
            <person name="Tsai W.C."/>
            <person name="Van de Peer Y."/>
            <person name="Liu Z.J."/>
        </authorList>
    </citation>
    <scope>NUCLEOTIDE SEQUENCE [LARGE SCALE GENOMIC DNA]</scope>
    <source>
        <strain evidence="16">cv. Shenzhen</strain>
        <tissue evidence="15">Stem</tissue>
    </source>
</reference>
<dbReference type="PROSITE" id="PS51050">
    <property type="entry name" value="ZF_CW"/>
    <property type="match status" value="1"/>
</dbReference>
<dbReference type="InterPro" id="IPR036890">
    <property type="entry name" value="HATPase_C_sf"/>
</dbReference>
<dbReference type="InterPro" id="IPR041006">
    <property type="entry name" value="Morc_S5"/>
</dbReference>
<name>A0A2I0B3R6_9ASPA</name>
<evidence type="ECO:0000256" key="4">
    <source>
        <dbReference type="ARBA" id="ARBA00022723"/>
    </source>
</evidence>
<evidence type="ECO:0000256" key="2">
    <source>
        <dbReference type="ARBA" id="ARBA00007845"/>
    </source>
</evidence>
<keyword evidence="10" id="KW-0943">RNA-mediated gene silencing</keyword>
<dbReference type="Proteomes" id="UP000236161">
    <property type="component" value="Unassembled WGS sequence"/>
</dbReference>
<keyword evidence="5" id="KW-0255">Endonuclease</keyword>
<keyword evidence="11" id="KW-0234">DNA repair</keyword>
<evidence type="ECO:0000256" key="8">
    <source>
        <dbReference type="ARBA" id="ARBA00022833"/>
    </source>
</evidence>
<gene>
    <name evidence="15" type="ORF">AXF42_Ash009316</name>
</gene>
<keyword evidence="9" id="KW-0175">Coiled coil</keyword>
<sequence>MEFSFSSSLAGNVRVMLTQDSKPICLTKCVEGLPFGMYGSLLMSLSWYFECYKWFLKAAVVKSGLFCFYILAPEDNLVYHYCVVRYTKQKSTASSGQEVERPVKNERNPLNEQAPNCHLNEQVPVCPSPGLASSTEDINADHASSTSKENFVYCDRNVCERVRKQESDQATVLPYEGLPKSFVKIDPSYLRTLSQTHSGWIFGALAEFVDNSRDAHASRLDISVEYLYSKRFGKKIPVLSVIDDGDGMSHDDIVRMLSFGHKQIDGEDKDRIGRFGIGFKTGAMKLGKDALVLTQSARSRSVAFLSQSYNENKDNVEIPIVSYTKNGRYMEIDLSIQSEESANFNLSAIKECSPFNEYFIGEQLGKFGENGTGTQIYIWNLDEWGSDYTLEWVGGKIGDGYNQNPGDILIRSRRIKSRSGQISHEVKSRPLAKSLSRTVTVKGSIMARPVQLTLGRSQIEWKRMNCGIFLYWNGRLIEAYKRVGGMKYNADMGRGAIGVADVTNIMDNGKGQVFVLNSKQGFQDCEVYAKLEDWLGKKFDEYWDEKFDNLDLKRGDELQYEPDHEWVQCDKCRKWRLLSSDFNSQNLPSEWFVFCFCCTLQELFK</sequence>
<dbReference type="GO" id="GO:0004519">
    <property type="term" value="F:endonuclease activity"/>
    <property type="evidence" value="ECO:0007669"/>
    <property type="project" value="UniProtKB-KW"/>
</dbReference>
<dbReference type="PANTHER" id="PTHR23336">
    <property type="entry name" value="ZINC FINGER CW-TYPE COILED-COIL DOMAIN PROTEIN 3"/>
    <property type="match status" value="1"/>
</dbReference>
<evidence type="ECO:0000256" key="13">
    <source>
        <dbReference type="SAM" id="MobiDB-lite"/>
    </source>
</evidence>
<keyword evidence="16" id="KW-1185">Reference proteome</keyword>
<keyword evidence="3" id="KW-0540">Nuclease</keyword>
<feature type="domain" description="CW-type" evidence="14">
    <location>
        <begin position="560"/>
        <end position="605"/>
    </location>
</feature>
<dbReference type="GO" id="GO:0006281">
    <property type="term" value="P:DNA repair"/>
    <property type="evidence" value="ECO:0007669"/>
    <property type="project" value="UniProtKB-KW"/>
</dbReference>
<comment type="similarity">
    <text evidence="2">Belongs to the MORC ATPase protein family.</text>
</comment>
<dbReference type="GO" id="GO:0008270">
    <property type="term" value="F:zinc ion binding"/>
    <property type="evidence" value="ECO:0007669"/>
    <property type="project" value="UniProtKB-KW"/>
</dbReference>
<dbReference type="Gene3D" id="3.30.565.10">
    <property type="entry name" value="Histidine kinase-like ATPase, C-terminal domain"/>
    <property type="match status" value="1"/>
</dbReference>
<evidence type="ECO:0000256" key="3">
    <source>
        <dbReference type="ARBA" id="ARBA00022722"/>
    </source>
</evidence>
<evidence type="ECO:0000256" key="10">
    <source>
        <dbReference type="ARBA" id="ARBA00023158"/>
    </source>
</evidence>
<dbReference type="PANTHER" id="PTHR23336:SF11">
    <property type="entry name" value="OS06G0622000 PROTEIN"/>
    <property type="match status" value="1"/>
</dbReference>
<accession>A0A2I0B3R6</accession>
<dbReference type="EMBL" id="KZ451917">
    <property type="protein sequence ID" value="PKA62430.1"/>
    <property type="molecule type" value="Genomic_DNA"/>
</dbReference>
<comment type="subcellular location">
    <subcellularLocation>
        <location evidence="1">Nucleus</location>
    </subcellularLocation>
</comment>
<keyword evidence="4" id="KW-0479">Metal-binding</keyword>
<proteinExistence type="inferred from homology"/>
<dbReference type="GO" id="GO:0031349">
    <property type="term" value="P:positive regulation of defense response"/>
    <property type="evidence" value="ECO:0007669"/>
    <property type="project" value="UniProtKB-ARBA"/>
</dbReference>
<feature type="compositionally biased region" description="Basic and acidic residues" evidence="13">
    <location>
        <begin position="98"/>
        <end position="109"/>
    </location>
</feature>
<dbReference type="GO" id="GO:0031047">
    <property type="term" value="P:regulatory ncRNA-mediated gene silencing"/>
    <property type="evidence" value="ECO:0007669"/>
    <property type="project" value="UniProtKB-KW"/>
</dbReference>
<evidence type="ECO:0000256" key="1">
    <source>
        <dbReference type="ARBA" id="ARBA00004123"/>
    </source>
</evidence>
<evidence type="ECO:0000256" key="6">
    <source>
        <dbReference type="ARBA" id="ARBA00022763"/>
    </source>
</evidence>
<keyword evidence="5" id="KW-0378">Hydrolase</keyword>
<evidence type="ECO:0000256" key="9">
    <source>
        <dbReference type="ARBA" id="ARBA00023054"/>
    </source>
</evidence>
<dbReference type="GO" id="GO:0016887">
    <property type="term" value="F:ATP hydrolysis activity"/>
    <property type="evidence" value="ECO:0007669"/>
    <property type="project" value="InterPro"/>
</dbReference>
<dbReference type="InterPro" id="IPR045261">
    <property type="entry name" value="MORC_ATPase"/>
</dbReference>
<keyword evidence="6" id="KW-0227">DNA damage</keyword>
<evidence type="ECO:0000259" key="14">
    <source>
        <dbReference type="PROSITE" id="PS51050"/>
    </source>
</evidence>
<dbReference type="InterPro" id="IPR011124">
    <property type="entry name" value="Znf_CW"/>
</dbReference>
<keyword evidence="8" id="KW-0862">Zinc</keyword>
<dbReference type="OrthoDB" id="757982at2759"/>
<dbReference type="Pfam" id="PF07496">
    <property type="entry name" value="zf-CW"/>
    <property type="match status" value="1"/>
</dbReference>
<dbReference type="SUPFAM" id="SSF55874">
    <property type="entry name" value="ATPase domain of HSP90 chaperone/DNA topoisomerase II/histidine kinase"/>
    <property type="match status" value="1"/>
</dbReference>
<dbReference type="Pfam" id="PF13589">
    <property type="entry name" value="HATPase_c_3"/>
    <property type="match status" value="1"/>
</dbReference>
<organism evidence="15 16">
    <name type="scientific">Apostasia shenzhenica</name>
    <dbReference type="NCBI Taxonomy" id="1088818"/>
    <lineage>
        <taxon>Eukaryota</taxon>
        <taxon>Viridiplantae</taxon>
        <taxon>Streptophyta</taxon>
        <taxon>Embryophyta</taxon>
        <taxon>Tracheophyta</taxon>
        <taxon>Spermatophyta</taxon>
        <taxon>Magnoliopsida</taxon>
        <taxon>Liliopsida</taxon>
        <taxon>Asparagales</taxon>
        <taxon>Orchidaceae</taxon>
        <taxon>Apostasioideae</taxon>
        <taxon>Apostasia</taxon>
    </lineage>
</organism>
<dbReference type="Gene3D" id="3.30.40.100">
    <property type="match status" value="1"/>
</dbReference>
<evidence type="ECO:0000313" key="16">
    <source>
        <dbReference type="Proteomes" id="UP000236161"/>
    </source>
</evidence>
<evidence type="ECO:0000256" key="5">
    <source>
        <dbReference type="ARBA" id="ARBA00022759"/>
    </source>
</evidence>
<keyword evidence="12" id="KW-0539">Nucleus</keyword>
<evidence type="ECO:0000256" key="12">
    <source>
        <dbReference type="ARBA" id="ARBA00023242"/>
    </source>
</evidence>
<evidence type="ECO:0000256" key="7">
    <source>
        <dbReference type="ARBA" id="ARBA00022771"/>
    </source>
</evidence>
<keyword evidence="7" id="KW-0863">Zinc-finger</keyword>
<feature type="region of interest" description="Disordered" evidence="13">
    <location>
        <begin position="94"/>
        <end position="122"/>
    </location>
</feature>
<evidence type="ECO:0000313" key="15">
    <source>
        <dbReference type="EMBL" id="PKA62430.1"/>
    </source>
</evidence>
<dbReference type="GO" id="GO:0005634">
    <property type="term" value="C:nucleus"/>
    <property type="evidence" value="ECO:0007669"/>
    <property type="project" value="UniProtKB-SubCell"/>
</dbReference>
<dbReference type="Pfam" id="PF17942">
    <property type="entry name" value="Morc6_S5"/>
    <property type="match status" value="1"/>
</dbReference>
<dbReference type="AlphaFoldDB" id="A0A2I0B3R6"/>